<dbReference type="Proteomes" id="UP001642409">
    <property type="component" value="Unassembled WGS sequence"/>
</dbReference>
<comment type="caution">
    <text evidence="3">The sequence shown here is derived from an EMBL/GenBank/DDBJ whole genome shotgun (WGS) entry which is preliminary data.</text>
</comment>
<evidence type="ECO:0000313" key="6">
    <source>
        <dbReference type="Proteomes" id="UP001642409"/>
    </source>
</evidence>
<keyword evidence="6" id="KW-1185">Reference proteome</keyword>
<evidence type="ECO:0000256" key="1">
    <source>
        <dbReference type="SAM" id="Coils"/>
    </source>
</evidence>
<feature type="coiled-coil region" evidence="1">
    <location>
        <begin position="324"/>
        <end position="358"/>
    </location>
</feature>
<sequence length="369" mass="43792">MLLKPQNDYIQKEIRKNMQQVGNTNNTKQQIAQKLQLSQLVDREQEQQYLNQRQQNPMVQQMMRELQEAELRRAAIDQIYQEQFEQKQQNRQQQQQQEIPTKQSKSILESLQMLKNQPEQNNQKYEAAQPTKQQLTQNSFANQRNQSISQPKLVPQQMNQQQIQKAIEWKPDQNKSLVSQLKDYCLTIQTMDQQQQNLLIHVDQESALFIQKQIQVIQQAKNDYLNRIFILIQLIDNDQQYLQQKVLNSSQQIKPKEQKIAQEVVLKPQVQPKIEQKEPTIEEIVKSGFSTPIIKDQQTIKKEVKQKQQSPLKVPENTVYDKVYNMLIDEEEEIEDILKQTETENNRSETLLRELALNQKAFDELMQQE</sequence>
<reference evidence="4 6" key="2">
    <citation type="submission" date="2024-07" db="EMBL/GenBank/DDBJ databases">
        <authorList>
            <person name="Akdeniz Z."/>
        </authorList>
    </citation>
    <scope>NUCLEOTIDE SEQUENCE [LARGE SCALE GENOMIC DNA]</scope>
</reference>
<evidence type="ECO:0000313" key="2">
    <source>
        <dbReference type="EMBL" id="CAI9928874.1"/>
    </source>
</evidence>
<proteinExistence type="predicted"/>
<evidence type="ECO:0000313" key="3">
    <source>
        <dbReference type="EMBL" id="CAI9942861.1"/>
    </source>
</evidence>
<dbReference type="AlphaFoldDB" id="A0AA86PQH6"/>
<keyword evidence="1" id="KW-0175">Coiled coil</keyword>
<dbReference type="EMBL" id="CATOUU010000709">
    <property type="protein sequence ID" value="CAI9942861.1"/>
    <property type="molecule type" value="Genomic_DNA"/>
</dbReference>
<dbReference type="EMBL" id="CATOUU010000424">
    <property type="protein sequence ID" value="CAI9928874.1"/>
    <property type="molecule type" value="Genomic_DNA"/>
</dbReference>
<dbReference type="EMBL" id="CAXDID020000049">
    <property type="protein sequence ID" value="CAL6004280.1"/>
    <property type="molecule type" value="Genomic_DNA"/>
</dbReference>
<organism evidence="3">
    <name type="scientific">Hexamita inflata</name>
    <dbReference type="NCBI Taxonomy" id="28002"/>
    <lineage>
        <taxon>Eukaryota</taxon>
        <taxon>Metamonada</taxon>
        <taxon>Diplomonadida</taxon>
        <taxon>Hexamitidae</taxon>
        <taxon>Hexamitinae</taxon>
        <taxon>Hexamita</taxon>
    </lineage>
</organism>
<gene>
    <name evidence="2" type="ORF">HINF_LOCUS16519</name>
    <name evidence="4" type="ORF">HINF_LOCUS18803</name>
    <name evidence="3" type="ORF">HINF_LOCUS30506</name>
    <name evidence="5" type="ORF">HINF_LOCUS53670</name>
</gene>
<evidence type="ECO:0000313" key="5">
    <source>
        <dbReference type="EMBL" id="CAL6068795.1"/>
    </source>
</evidence>
<name>A0AA86PQH6_9EUKA</name>
<dbReference type="EMBL" id="CAXDID020000275">
    <property type="protein sequence ID" value="CAL6068795.1"/>
    <property type="molecule type" value="Genomic_DNA"/>
</dbReference>
<evidence type="ECO:0000313" key="4">
    <source>
        <dbReference type="EMBL" id="CAL6004280.1"/>
    </source>
</evidence>
<protein>
    <submittedName>
        <fullName evidence="4">Hypothetical_protein</fullName>
    </submittedName>
</protein>
<accession>A0AA86PQH6</accession>
<reference evidence="3" key="1">
    <citation type="submission" date="2023-06" db="EMBL/GenBank/DDBJ databases">
        <authorList>
            <person name="Kurt Z."/>
        </authorList>
    </citation>
    <scope>NUCLEOTIDE SEQUENCE</scope>
</reference>